<feature type="transmembrane region" description="Helical" evidence="1">
    <location>
        <begin position="96"/>
        <end position="116"/>
    </location>
</feature>
<feature type="transmembrane region" description="Helical" evidence="1">
    <location>
        <begin position="51"/>
        <end position="76"/>
    </location>
</feature>
<name>U5QIT2_GLOK1</name>
<sequence length="144" mass="15446">MGFRSLLAAQWRCLSLSWLAILLHVAVYALLCVVLSLTLNGASVWQYLDRMILVIAVSSAMIQMGSFVARLLWLGVAIGEAGWLVSRCTALALPSVPVGLIQLLYAGLLLVLFVLLSRAGGNGGLPTFCAPQPLTPSRSPVRIR</sequence>
<dbReference type="EMBL" id="CP003587">
    <property type="protein sequence ID" value="AGY58806.1"/>
    <property type="molecule type" value="Genomic_DNA"/>
</dbReference>
<dbReference type="KEGG" id="glj:GKIL_2560"/>
<evidence type="ECO:0000313" key="2">
    <source>
        <dbReference type="EMBL" id="AGY58806.1"/>
    </source>
</evidence>
<reference evidence="2 3" key="1">
    <citation type="journal article" date="2013" name="PLoS ONE">
        <title>Cultivation and Complete Genome Sequencing of Gloeobacter kilaueensis sp. nov., from a Lava Cave in Kilauea Caldera, Hawai'i.</title>
        <authorList>
            <person name="Saw J.H."/>
            <person name="Schatz M."/>
            <person name="Brown M.V."/>
            <person name="Kunkel D.D."/>
            <person name="Foster J.S."/>
            <person name="Shick H."/>
            <person name="Christensen S."/>
            <person name="Hou S."/>
            <person name="Wan X."/>
            <person name="Donachie S.P."/>
        </authorList>
    </citation>
    <scope>NUCLEOTIDE SEQUENCE [LARGE SCALE GENOMIC DNA]</scope>
    <source>
        <strain evidence="3">JS</strain>
    </source>
</reference>
<protein>
    <submittedName>
        <fullName evidence="2">Uncharacterized protein</fullName>
    </submittedName>
</protein>
<dbReference type="OrthoDB" id="9850119at2"/>
<dbReference type="HOGENOM" id="CLU_1793741_0_0_3"/>
<keyword evidence="1" id="KW-0472">Membrane</keyword>
<dbReference type="RefSeq" id="WP_023173996.1">
    <property type="nucleotide sequence ID" value="NC_022600.1"/>
</dbReference>
<accession>U5QIT2</accession>
<gene>
    <name evidence="2" type="ORF">GKIL_2560</name>
</gene>
<evidence type="ECO:0000256" key="1">
    <source>
        <dbReference type="SAM" id="Phobius"/>
    </source>
</evidence>
<keyword evidence="1" id="KW-1133">Transmembrane helix</keyword>
<keyword evidence="3" id="KW-1185">Reference proteome</keyword>
<keyword evidence="1" id="KW-0812">Transmembrane</keyword>
<dbReference type="STRING" id="1183438.GKIL_2560"/>
<feature type="transmembrane region" description="Helical" evidence="1">
    <location>
        <begin position="16"/>
        <end position="39"/>
    </location>
</feature>
<organism evidence="2 3">
    <name type="scientific">Gloeobacter kilaueensis (strain ATCC BAA-2537 / CCAP 1431/1 / ULC 316 / JS1)</name>
    <dbReference type="NCBI Taxonomy" id="1183438"/>
    <lineage>
        <taxon>Bacteria</taxon>
        <taxon>Bacillati</taxon>
        <taxon>Cyanobacteriota</taxon>
        <taxon>Cyanophyceae</taxon>
        <taxon>Gloeobacterales</taxon>
        <taxon>Gloeobacteraceae</taxon>
        <taxon>Gloeobacter</taxon>
    </lineage>
</organism>
<evidence type="ECO:0000313" key="3">
    <source>
        <dbReference type="Proteomes" id="UP000017396"/>
    </source>
</evidence>
<proteinExistence type="predicted"/>
<dbReference type="Proteomes" id="UP000017396">
    <property type="component" value="Chromosome"/>
</dbReference>
<dbReference type="AlphaFoldDB" id="U5QIT2"/>